<evidence type="ECO:0000256" key="1">
    <source>
        <dbReference type="SAM" id="Coils"/>
    </source>
</evidence>
<dbReference type="EMBL" id="JAEPIV010000029">
    <property type="protein sequence ID" value="MBK4722730.1"/>
    <property type="molecule type" value="Genomic_DNA"/>
</dbReference>
<sequence length="533" mass="54901">MDAPRPPPDDGDSGIHRLNFKGTAPAKEMAQRLATLSRENREADAAGLLDLLAADQGLAVVGDPLSVRAANLVRDGAANVRLLVTALLKDGPGDVELHPPGALQELERRLGEMAADLADARRQSEEKAAALADVRRRGEENAAHASDLQRRLTVADQALGAAHARITELEGVLEAARQSLLQAERMAAEHPSVRTMATPVHGAPSARFGGAGDIPGMESAPDAAGRAGTDVRADRPVTPPTSPQSKLGGRVDRFCKAVLRGTRNAAMVLIASTAAMAILGVVMTQSNGVTAPPSEADSREAPMLLGLSSAGGEGDAGRSVLPGLAAPQTTPPAAAIEVASLPPAAPASPAPAFGGQSPPPPAAEKAAADAKPVDRSPSPPPALPPPDAAPPSPPASPPFIAVPAAPPPSVEPEAVRRFADMLDQAGRTLERLSAAETELTKRLAGLPAASAPAPDKPKDPPKTASSGPKAAPVKPRADARRRVADIRDDETLARAAQRHGVRLERIYDLNPALEAVPPDVPLTKGQVWIPNDF</sequence>
<name>A0ABS1I6T0_9PROT</name>
<feature type="region of interest" description="Disordered" evidence="2">
    <location>
        <begin position="440"/>
        <end position="485"/>
    </location>
</feature>
<evidence type="ECO:0008006" key="5">
    <source>
        <dbReference type="Google" id="ProtNLM"/>
    </source>
</evidence>
<feature type="region of interest" description="Disordered" evidence="2">
    <location>
        <begin position="1"/>
        <end position="22"/>
    </location>
</feature>
<evidence type="ECO:0000313" key="3">
    <source>
        <dbReference type="EMBL" id="MBK4722730.1"/>
    </source>
</evidence>
<dbReference type="PRINTS" id="PR01217">
    <property type="entry name" value="PRICHEXTENSN"/>
</dbReference>
<keyword evidence="1" id="KW-0175">Coiled coil</keyword>
<protein>
    <recommendedName>
        <fullName evidence="5">LysM domain-containing protein</fullName>
    </recommendedName>
</protein>
<feature type="region of interest" description="Disordered" evidence="2">
    <location>
        <begin position="208"/>
        <end position="248"/>
    </location>
</feature>
<feature type="compositionally biased region" description="Pro residues" evidence="2">
    <location>
        <begin position="377"/>
        <end position="397"/>
    </location>
</feature>
<feature type="region of interest" description="Disordered" evidence="2">
    <location>
        <begin position="305"/>
        <end position="328"/>
    </location>
</feature>
<feature type="compositionally biased region" description="Basic and acidic residues" evidence="2">
    <location>
        <begin position="475"/>
        <end position="485"/>
    </location>
</feature>
<feature type="compositionally biased region" description="Low complexity" evidence="2">
    <location>
        <begin position="462"/>
        <end position="474"/>
    </location>
</feature>
<dbReference type="Proteomes" id="UP000654452">
    <property type="component" value="Unassembled WGS sequence"/>
</dbReference>
<feature type="region of interest" description="Disordered" evidence="2">
    <location>
        <begin position="344"/>
        <end position="417"/>
    </location>
</feature>
<dbReference type="RefSeq" id="WP_200487114.1">
    <property type="nucleotide sequence ID" value="NZ_JAEPIV010000029.1"/>
</dbReference>
<feature type="coiled-coil region" evidence="1">
    <location>
        <begin position="103"/>
        <end position="137"/>
    </location>
</feature>
<reference evidence="3 4" key="1">
    <citation type="submission" date="2021-01" db="EMBL/GenBank/DDBJ databases">
        <title>Azospirillum sp. YIM DDC1 draft genome.</title>
        <authorList>
            <person name="Wang Y.-X."/>
        </authorList>
    </citation>
    <scope>NUCLEOTIDE SEQUENCE [LARGE SCALE GENOMIC DNA]</scope>
    <source>
        <strain evidence="3 4">YIM DDC1</strain>
    </source>
</reference>
<evidence type="ECO:0000256" key="2">
    <source>
        <dbReference type="SAM" id="MobiDB-lite"/>
    </source>
</evidence>
<proteinExistence type="predicted"/>
<comment type="caution">
    <text evidence="3">The sequence shown here is derived from an EMBL/GenBank/DDBJ whole genome shotgun (WGS) entry which is preliminary data.</text>
</comment>
<organism evidence="3 4">
    <name type="scientific">Azospirillum aestuarii</name>
    <dbReference type="NCBI Taxonomy" id="2802052"/>
    <lineage>
        <taxon>Bacteria</taxon>
        <taxon>Pseudomonadati</taxon>
        <taxon>Pseudomonadota</taxon>
        <taxon>Alphaproteobacteria</taxon>
        <taxon>Rhodospirillales</taxon>
        <taxon>Azospirillaceae</taxon>
        <taxon>Azospirillum</taxon>
    </lineage>
</organism>
<accession>A0ABS1I6T0</accession>
<keyword evidence="4" id="KW-1185">Reference proteome</keyword>
<gene>
    <name evidence="3" type="ORF">JJL56_28130</name>
</gene>
<evidence type="ECO:0000313" key="4">
    <source>
        <dbReference type="Proteomes" id="UP000654452"/>
    </source>
</evidence>